<evidence type="ECO:0000313" key="3">
    <source>
        <dbReference type="Proteomes" id="UP001165121"/>
    </source>
</evidence>
<accession>A0A9W6X6H4</accession>
<evidence type="ECO:0000313" key="2">
    <source>
        <dbReference type="EMBL" id="GMF32494.1"/>
    </source>
</evidence>
<dbReference type="AlphaFoldDB" id="A0A9W6X6H4"/>
<organism evidence="2 3">
    <name type="scientific">Phytophthora fragariaefolia</name>
    <dbReference type="NCBI Taxonomy" id="1490495"/>
    <lineage>
        <taxon>Eukaryota</taxon>
        <taxon>Sar</taxon>
        <taxon>Stramenopiles</taxon>
        <taxon>Oomycota</taxon>
        <taxon>Peronosporomycetes</taxon>
        <taxon>Peronosporales</taxon>
        <taxon>Peronosporaceae</taxon>
        <taxon>Phytophthora</taxon>
    </lineage>
</organism>
<keyword evidence="3" id="KW-1185">Reference proteome</keyword>
<dbReference type="OrthoDB" id="110390at2759"/>
<feature type="compositionally biased region" description="Basic and acidic residues" evidence="1">
    <location>
        <begin position="177"/>
        <end position="186"/>
    </location>
</feature>
<dbReference type="EMBL" id="BSXT01000690">
    <property type="protein sequence ID" value="GMF32494.1"/>
    <property type="molecule type" value="Genomic_DNA"/>
</dbReference>
<sequence>MDSAIPLPTSLTCRLSIKNGQPFEACCDKVPPSPTSLRRATAARIQEQMPRVAAFVRERQIEAGETSQRCMAVTQARLPDGAPLTVPDSTTFRQLQHIDAQRAAIFRATDADEQRADNEYCMVRVKLHGVPVPLEANVVDLRAALGLPSYSLRPPFRLPTDIETQGPAKDIPDEEHTDGRAEAMEN</sequence>
<reference evidence="2" key="1">
    <citation type="submission" date="2023-04" db="EMBL/GenBank/DDBJ databases">
        <title>Phytophthora fragariaefolia NBRC 109709.</title>
        <authorList>
            <person name="Ichikawa N."/>
            <person name="Sato H."/>
            <person name="Tonouchi N."/>
        </authorList>
    </citation>
    <scope>NUCLEOTIDE SEQUENCE</scope>
    <source>
        <strain evidence="2">NBRC 109709</strain>
    </source>
</reference>
<proteinExistence type="predicted"/>
<dbReference type="Proteomes" id="UP001165121">
    <property type="component" value="Unassembled WGS sequence"/>
</dbReference>
<gene>
    <name evidence="2" type="ORF">Pfra01_000775900</name>
</gene>
<evidence type="ECO:0000256" key="1">
    <source>
        <dbReference type="SAM" id="MobiDB-lite"/>
    </source>
</evidence>
<comment type="caution">
    <text evidence="2">The sequence shown here is derived from an EMBL/GenBank/DDBJ whole genome shotgun (WGS) entry which is preliminary data.</text>
</comment>
<protein>
    <submittedName>
        <fullName evidence="2">Unnamed protein product</fullName>
    </submittedName>
</protein>
<name>A0A9W6X6H4_9STRA</name>
<feature type="region of interest" description="Disordered" evidence="1">
    <location>
        <begin position="158"/>
        <end position="186"/>
    </location>
</feature>